<dbReference type="GO" id="GO:0009289">
    <property type="term" value="C:pilus"/>
    <property type="evidence" value="ECO:0007669"/>
    <property type="project" value="InterPro"/>
</dbReference>
<dbReference type="EMBL" id="QJJM01000011">
    <property type="protein sequence ID" value="PXW73003.1"/>
    <property type="molecule type" value="Genomic_DNA"/>
</dbReference>
<dbReference type="GO" id="GO:0007155">
    <property type="term" value="P:cell adhesion"/>
    <property type="evidence" value="ECO:0007669"/>
    <property type="project" value="InterPro"/>
</dbReference>
<dbReference type="RefSeq" id="WP_110299686.1">
    <property type="nucleotide sequence ID" value="NZ_QJJM01000011.1"/>
</dbReference>
<comment type="caution">
    <text evidence="5">The sequence shown here is derived from an EMBL/GenBank/DDBJ whole genome shotgun (WGS) entry which is preliminary data.</text>
</comment>
<comment type="similarity">
    <text evidence="1">Belongs to the CsgA/CsgB family.</text>
</comment>
<dbReference type="OrthoDB" id="7594709at2"/>
<feature type="chain" id="PRO_5015938810" description="Curlin associated repeat-containing protein" evidence="4">
    <location>
        <begin position="24"/>
        <end position="230"/>
    </location>
</feature>
<evidence type="ECO:0008006" key="7">
    <source>
        <dbReference type="Google" id="ProtNLM"/>
    </source>
</evidence>
<feature type="signal peptide" evidence="4">
    <location>
        <begin position="1"/>
        <end position="23"/>
    </location>
</feature>
<evidence type="ECO:0000256" key="2">
    <source>
        <dbReference type="ARBA" id="ARBA00022729"/>
    </source>
</evidence>
<accession>A0A2V3UUF0</accession>
<name>A0A2V3UUF0_9SPHN</name>
<sequence>MRTHSARLAIAAMMVLGAQTVQAQTGPVDPCAGATGGSCTTGALSQPIELVRTAPVRNSAFISQIGDGHSASITQSSTRQSASIVQRGDSQSANVSQNGAGSAVLEIDQAGLLNSFVSTQGAADGGGNIAVAAQDGQENAILLDQSATAGSVNTAMLAQQGNGNQMQLGQNGSDNRAELVQLGDNNAMTATQNGSANQLRWVQNGSGLSDLQIVQSGNQAMSITQTNGGS</sequence>
<dbReference type="Proteomes" id="UP000248014">
    <property type="component" value="Unassembled WGS sequence"/>
</dbReference>
<keyword evidence="2 4" id="KW-0732">Signal</keyword>
<protein>
    <recommendedName>
        <fullName evidence="7">Curlin associated repeat-containing protein</fullName>
    </recommendedName>
</protein>
<evidence type="ECO:0000313" key="5">
    <source>
        <dbReference type="EMBL" id="PXW73003.1"/>
    </source>
</evidence>
<gene>
    <name evidence="5" type="ORF">C7451_111125</name>
</gene>
<dbReference type="AlphaFoldDB" id="A0A2V3UUF0"/>
<evidence type="ECO:0000256" key="1">
    <source>
        <dbReference type="ARBA" id="ARBA00009766"/>
    </source>
</evidence>
<feature type="compositionally biased region" description="Polar residues" evidence="3">
    <location>
        <begin position="71"/>
        <end position="96"/>
    </location>
</feature>
<dbReference type="InterPro" id="IPR009742">
    <property type="entry name" value="Curlin_rpt"/>
</dbReference>
<dbReference type="Pfam" id="PF07012">
    <property type="entry name" value="Curlin_rpt"/>
    <property type="match status" value="2"/>
</dbReference>
<feature type="region of interest" description="Disordered" evidence="3">
    <location>
        <begin position="68"/>
        <end position="96"/>
    </location>
</feature>
<evidence type="ECO:0000256" key="4">
    <source>
        <dbReference type="SAM" id="SignalP"/>
    </source>
</evidence>
<evidence type="ECO:0000256" key="3">
    <source>
        <dbReference type="SAM" id="MobiDB-lite"/>
    </source>
</evidence>
<proteinExistence type="inferred from homology"/>
<reference evidence="5 6" key="1">
    <citation type="submission" date="2018-05" db="EMBL/GenBank/DDBJ databases">
        <title>Genomic Encyclopedia of Type Strains, Phase IV (KMG-IV): sequencing the most valuable type-strain genomes for metagenomic binning, comparative biology and taxonomic classification.</title>
        <authorList>
            <person name="Goeker M."/>
        </authorList>
    </citation>
    <scope>NUCLEOTIDE SEQUENCE [LARGE SCALE GENOMIC DNA]</scope>
    <source>
        <strain evidence="5 6">DSM 3183</strain>
    </source>
</reference>
<keyword evidence="6" id="KW-1185">Reference proteome</keyword>
<evidence type="ECO:0000313" key="6">
    <source>
        <dbReference type="Proteomes" id="UP000248014"/>
    </source>
</evidence>
<organism evidence="5 6">
    <name type="scientific">Blastomonas natatoria</name>
    <dbReference type="NCBI Taxonomy" id="34015"/>
    <lineage>
        <taxon>Bacteria</taxon>
        <taxon>Pseudomonadati</taxon>
        <taxon>Pseudomonadota</taxon>
        <taxon>Alphaproteobacteria</taxon>
        <taxon>Sphingomonadales</taxon>
        <taxon>Sphingomonadaceae</taxon>
        <taxon>Blastomonas</taxon>
    </lineage>
</organism>